<accession>A0AAP0IXH6</accession>
<organism evidence="1 2">
    <name type="scientific">Stephania japonica</name>
    <dbReference type="NCBI Taxonomy" id="461633"/>
    <lineage>
        <taxon>Eukaryota</taxon>
        <taxon>Viridiplantae</taxon>
        <taxon>Streptophyta</taxon>
        <taxon>Embryophyta</taxon>
        <taxon>Tracheophyta</taxon>
        <taxon>Spermatophyta</taxon>
        <taxon>Magnoliopsida</taxon>
        <taxon>Ranunculales</taxon>
        <taxon>Menispermaceae</taxon>
        <taxon>Menispermoideae</taxon>
        <taxon>Cissampelideae</taxon>
        <taxon>Stephania</taxon>
    </lineage>
</organism>
<dbReference type="Proteomes" id="UP001417504">
    <property type="component" value="Unassembled WGS sequence"/>
</dbReference>
<gene>
    <name evidence="1" type="ORF">Sjap_012199</name>
</gene>
<sequence length="107" mass="12262">MEELQGLLGLHLPHSEKLRGILSISTLKACECGPHPIFKARLLIGEERRQLGIEVGYENDRFISKVTRPSAEVIYRMDRERTLQPIDTRGSGRLLQNGQELKKFYSK</sequence>
<evidence type="ECO:0000313" key="1">
    <source>
        <dbReference type="EMBL" id="KAK9122597.1"/>
    </source>
</evidence>
<protein>
    <submittedName>
        <fullName evidence="1">Uncharacterized protein</fullName>
    </submittedName>
</protein>
<evidence type="ECO:0000313" key="2">
    <source>
        <dbReference type="Proteomes" id="UP001417504"/>
    </source>
</evidence>
<keyword evidence="2" id="KW-1185">Reference proteome</keyword>
<comment type="caution">
    <text evidence="1">The sequence shown here is derived from an EMBL/GenBank/DDBJ whole genome shotgun (WGS) entry which is preliminary data.</text>
</comment>
<reference evidence="1 2" key="1">
    <citation type="submission" date="2024-01" db="EMBL/GenBank/DDBJ databases">
        <title>Genome assemblies of Stephania.</title>
        <authorList>
            <person name="Yang L."/>
        </authorList>
    </citation>
    <scope>NUCLEOTIDE SEQUENCE [LARGE SCALE GENOMIC DNA]</scope>
    <source>
        <strain evidence="1">QJT</strain>
        <tissue evidence="1">Leaf</tissue>
    </source>
</reference>
<proteinExistence type="predicted"/>
<dbReference type="EMBL" id="JBBNAE010000005">
    <property type="protein sequence ID" value="KAK9122597.1"/>
    <property type="molecule type" value="Genomic_DNA"/>
</dbReference>
<name>A0AAP0IXH6_9MAGN</name>
<dbReference type="AlphaFoldDB" id="A0AAP0IXH6"/>